<dbReference type="FunFam" id="4.10.280.10:FF:000032">
    <property type="entry name" value="Transcription factor bHLH123 family"/>
    <property type="match status" value="1"/>
</dbReference>
<keyword evidence="7" id="KW-0539">Nucleus</keyword>
<organism evidence="10 11">
    <name type="scientific">Zingiber officinale</name>
    <name type="common">Ginger</name>
    <name type="synonym">Amomum zingiber</name>
    <dbReference type="NCBI Taxonomy" id="94328"/>
    <lineage>
        <taxon>Eukaryota</taxon>
        <taxon>Viridiplantae</taxon>
        <taxon>Streptophyta</taxon>
        <taxon>Embryophyta</taxon>
        <taxon>Tracheophyta</taxon>
        <taxon>Spermatophyta</taxon>
        <taxon>Magnoliopsida</taxon>
        <taxon>Liliopsida</taxon>
        <taxon>Zingiberales</taxon>
        <taxon>Zingiberaceae</taxon>
        <taxon>Zingiber</taxon>
    </lineage>
</organism>
<dbReference type="GO" id="GO:0005634">
    <property type="term" value="C:nucleus"/>
    <property type="evidence" value="ECO:0007669"/>
    <property type="project" value="UniProtKB-SubCell"/>
</dbReference>
<dbReference type="EMBL" id="JACMSC010000016">
    <property type="protein sequence ID" value="KAG6480673.1"/>
    <property type="molecule type" value="Genomic_DNA"/>
</dbReference>
<dbReference type="GO" id="GO:0046983">
    <property type="term" value="F:protein dimerization activity"/>
    <property type="evidence" value="ECO:0007669"/>
    <property type="project" value="InterPro"/>
</dbReference>
<accession>A0A8J5F7D6</accession>
<evidence type="ECO:0000313" key="10">
    <source>
        <dbReference type="EMBL" id="KAG6480673.1"/>
    </source>
</evidence>
<comment type="subunit">
    <text evidence="3">Homodimer.</text>
</comment>
<comment type="subcellular location">
    <subcellularLocation>
        <location evidence="1">Nucleus</location>
    </subcellularLocation>
</comment>
<evidence type="ECO:0000313" key="11">
    <source>
        <dbReference type="Proteomes" id="UP000734854"/>
    </source>
</evidence>
<protein>
    <recommendedName>
        <fullName evidence="9">BHLH domain-containing protein</fullName>
    </recommendedName>
</protein>
<dbReference type="Gene3D" id="4.10.280.10">
    <property type="entry name" value="Helix-loop-helix DNA-binding domain"/>
    <property type="match status" value="1"/>
</dbReference>
<dbReference type="PANTHER" id="PTHR16223:SF53">
    <property type="entry name" value="TRANSCRIPTION FACTOR BHLH68-LIKE"/>
    <property type="match status" value="1"/>
</dbReference>
<comment type="caution">
    <text evidence="10">The sequence shown here is derived from an EMBL/GenBank/DDBJ whole genome shotgun (WGS) entry which is preliminary data.</text>
</comment>
<name>A0A8J5F7D6_ZINOF</name>
<sequence length="308" mass="34488">MMIERSPNPSLQWSINDLMMMPPQEMPNLLSSTASLPSPMKFPKFLKTLNPMIPCHDLRSRELPAEGNLVEEGCTYAPIYGSSTDAKGLSDHELKEDEEEHGYSVNDCVHFKDPRREDDQGASRSPWSSTTQVVAASSPRSCVTTSFSSNNILDFSNGSRPAHRKQNHQVDHSSPDQARIIYEFLLIGLHFFNCHVKWNGNYSGASFKKARVQASSVMSPLKVRKEKLGDRIAALHQLVSPFGKTDTASVLLEAIGYIRFLHGQIQALSSPYLGRTSRNNTNSHRHLQLRTVPGACFIHVATRERQRS</sequence>
<keyword evidence="5" id="KW-0238">DNA-binding</keyword>
<dbReference type="InterPro" id="IPR045843">
    <property type="entry name" value="IND-like"/>
</dbReference>
<evidence type="ECO:0000256" key="2">
    <source>
        <dbReference type="ARBA" id="ARBA00005510"/>
    </source>
</evidence>
<dbReference type="InterPro" id="IPR036638">
    <property type="entry name" value="HLH_DNA-bd_sf"/>
</dbReference>
<evidence type="ECO:0000256" key="5">
    <source>
        <dbReference type="ARBA" id="ARBA00023125"/>
    </source>
</evidence>
<dbReference type="GO" id="GO:0000981">
    <property type="term" value="F:DNA-binding transcription factor activity, RNA polymerase II-specific"/>
    <property type="evidence" value="ECO:0007669"/>
    <property type="project" value="TreeGrafter"/>
</dbReference>
<dbReference type="PANTHER" id="PTHR16223">
    <property type="entry name" value="TRANSCRIPTION FACTOR BHLH83-RELATED"/>
    <property type="match status" value="1"/>
</dbReference>
<keyword evidence="11" id="KW-1185">Reference proteome</keyword>
<evidence type="ECO:0000259" key="9">
    <source>
        <dbReference type="PROSITE" id="PS50888"/>
    </source>
</evidence>
<keyword evidence="4" id="KW-0805">Transcription regulation</keyword>
<evidence type="ECO:0000256" key="1">
    <source>
        <dbReference type="ARBA" id="ARBA00004123"/>
    </source>
</evidence>
<comment type="similarity">
    <text evidence="2">Belongs to the bHLH protein family.</text>
</comment>
<evidence type="ECO:0000256" key="6">
    <source>
        <dbReference type="ARBA" id="ARBA00023163"/>
    </source>
</evidence>
<dbReference type="CDD" id="cd11393">
    <property type="entry name" value="bHLH_AtbHLH_like"/>
    <property type="match status" value="1"/>
</dbReference>
<gene>
    <name evidence="10" type="ORF">ZIOFF_057258</name>
</gene>
<feature type="compositionally biased region" description="Basic and acidic residues" evidence="8">
    <location>
        <begin position="109"/>
        <end position="121"/>
    </location>
</feature>
<dbReference type="PROSITE" id="PS50888">
    <property type="entry name" value="BHLH"/>
    <property type="match status" value="1"/>
</dbReference>
<evidence type="ECO:0000256" key="8">
    <source>
        <dbReference type="SAM" id="MobiDB-lite"/>
    </source>
</evidence>
<reference evidence="10 11" key="1">
    <citation type="submission" date="2020-08" db="EMBL/GenBank/DDBJ databases">
        <title>Plant Genome Project.</title>
        <authorList>
            <person name="Zhang R.-G."/>
        </authorList>
    </citation>
    <scope>NUCLEOTIDE SEQUENCE [LARGE SCALE GENOMIC DNA]</scope>
    <source>
        <tissue evidence="10">Rhizome</tissue>
    </source>
</reference>
<dbReference type="InterPro" id="IPR045239">
    <property type="entry name" value="bHLH95_bHLH"/>
</dbReference>
<feature type="region of interest" description="Disordered" evidence="8">
    <location>
        <begin position="85"/>
        <end position="132"/>
    </location>
</feature>
<dbReference type="Proteomes" id="UP000734854">
    <property type="component" value="Unassembled WGS sequence"/>
</dbReference>
<dbReference type="AlphaFoldDB" id="A0A8J5F7D6"/>
<proteinExistence type="inferred from homology"/>
<evidence type="ECO:0000256" key="4">
    <source>
        <dbReference type="ARBA" id="ARBA00023015"/>
    </source>
</evidence>
<dbReference type="SUPFAM" id="SSF47459">
    <property type="entry name" value="HLH, helix-loop-helix DNA-binding domain"/>
    <property type="match status" value="1"/>
</dbReference>
<feature type="domain" description="BHLH" evidence="9">
    <location>
        <begin position="212"/>
        <end position="261"/>
    </location>
</feature>
<evidence type="ECO:0000256" key="7">
    <source>
        <dbReference type="ARBA" id="ARBA00023242"/>
    </source>
</evidence>
<keyword evidence="6" id="KW-0804">Transcription</keyword>
<feature type="compositionally biased region" description="Polar residues" evidence="8">
    <location>
        <begin position="122"/>
        <end position="132"/>
    </location>
</feature>
<evidence type="ECO:0000256" key="3">
    <source>
        <dbReference type="ARBA" id="ARBA00011738"/>
    </source>
</evidence>
<dbReference type="GO" id="GO:0000978">
    <property type="term" value="F:RNA polymerase II cis-regulatory region sequence-specific DNA binding"/>
    <property type="evidence" value="ECO:0007669"/>
    <property type="project" value="TreeGrafter"/>
</dbReference>
<dbReference type="InterPro" id="IPR011598">
    <property type="entry name" value="bHLH_dom"/>
</dbReference>